<sequence length="116" mass="12356">TLDAGIFLPKASLGDTVFLDENENGIQDDGEEGVEGVVVNLLDCDGNELDSTMTDENGNYSFTELDPNVDYVVEFELPDGYEFSPVDQGADDTADSDAGEDGRTPCTDLAPGENNP</sequence>
<protein>
    <submittedName>
        <fullName evidence="6">SdrD B-like domain-containing protein</fullName>
    </submittedName>
</protein>
<keyword evidence="3" id="KW-0732">Signal</keyword>
<dbReference type="EMBL" id="JAVRHU010000025">
    <property type="protein sequence ID" value="MDT0622981.1"/>
    <property type="molecule type" value="Genomic_DNA"/>
</dbReference>
<evidence type="ECO:0000313" key="7">
    <source>
        <dbReference type="Proteomes" id="UP001250662"/>
    </source>
</evidence>
<dbReference type="PANTHER" id="PTHR23303:SF15">
    <property type="entry name" value="COLOSSIN-A"/>
    <property type="match status" value="1"/>
</dbReference>
<accession>A0ABU3BLD8</accession>
<keyword evidence="2" id="KW-0964">Secreted</keyword>
<feature type="compositionally biased region" description="Acidic residues" evidence="4">
    <location>
        <begin position="89"/>
        <end position="99"/>
    </location>
</feature>
<organism evidence="6 7">
    <name type="scientific">Croceitalea vernalis</name>
    <dbReference type="NCBI Taxonomy" id="3075599"/>
    <lineage>
        <taxon>Bacteria</taxon>
        <taxon>Pseudomonadati</taxon>
        <taxon>Bacteroidota</taxon>
        <taxon>Flavobacteriia</taxon>
        <taxon>Flavobacteriales</taxon>
        <taxon>Flavobacteriaceae</taxon>
        <taxon>Croceitalea</taxon>
    </lineage>
</organism>
<dbReference type="InterPro" id="IPR051417">
    <property type="entry name" value="SDr/BOS_complex"/>
</dbReference>
<comment type="caution">
    <text evidence="6">The sequence shown here is derived from an EMBL/GenBank/DDBJ whole genome shotgun (WGS) entry which is preliminary data.</text>
</comment>
<gene>
    <name evidence="6" type="ORF">RM520_15245</name>
</gene>
<reference evidence="6 7" key="1">
    <citation type="submission" date="2023-09" db="EMBL/GenBank/DDBJ databases">
        <authorList>
            <person name="Rey-Velasco X."/>
        </authorList>
    </citation>
    <scope>NUCLEOTIDE SEQUENCE [LARGE SCALE GENOMIC DNA]</scope>
    <source>
        <strain evidence="6 7">P007</strain>
    </source>
</reference>
<dbReference type="Pfam" id="PF17210">
    <property type="entry name" value="SdrD_B"/>
    <property type="match status" value="1"/>
</dbReference>
<dbReference type="InterPro" id="IPR033764">
    <property type="entry name" value="Sdr_B"/>
</dbReference>
<feature type="domain" description="SD-repeat containing protein B" evidence="5">
    <location>
        <begin position="11"/>
        <end position="115"/>
    </location>
</feature>
<comment type="subcellular location">
    <subcellularLocation>
        <location evidence="1">Secreted</location>
    </subcellularLocation>
</comment>
<proteinExistence type="predicted"/>
<dbReference type="RefSeq" id="WP_311388573.1">
    <property type="nucleotide sequence ID" value="NZ_JAVRHU010000025.1"/>
</dbReference>
<dbReference type="Proteomes" id="UP001250662">
    <property type="component" value="Unassembled WGS sequence"/>
</dbReference>
<name>A0ABU3BLD8_9FLAO</name>
<evidence type="ECO:0000313" key="6">
    <source>
        <dbReference type="EMBL" id="MDT0622981.1"/>
    </source>
</evidence>
<feature type="non-terminal residue" evidence="6">
    <location>
        <position position="116"/>
    </location>
</feature>
<evidence type="ECO:0000256" key="3">
    <source>
        <dbReference type="ARBA" id="ARBA00022729"/>
    </source>
</evidence>
<keyword evidence="7" id="KW-1185">Reference proteome</keyword>
<dbReference type="PANTHER" id="PTHR23303">
    <property type="entry name" value="CARBOXYPEPTIDASE REGULATORY REGION-CONTAINING"/>
    <property type="match status" value="1"/>
</dbReference>
<dbReference type="InterPro" id="IPR013783">
    <property type="entry name" value="Ig-like_fold"/>
</dbReference>
<evidence type="ECO:0000256" key="2">
    <source>
        <dbReference type="ARBA" id="ARBA00022525"/>
    </source>
</evidence>
<feature type="region of interest" description="Disordered" evidence="4">
    <location>
        <begin position="81"/>
        <end position="116"/>
    </location>
</feature>
<evidence type="ECO:0000259" key="5">
    <source>
        <dbReference type="Pfam" id="PF17210"/>
    </source>
</evidence>
<dbReference type="SUPFAM" id="SSF117074">
    <property type="entry name" value="Hypothetical protein PA1324"/>
    <property type="match status" value="1"/>
</dbReference>
<feature type="non-terminal residue" evidence="6">
    <location>
        <position position="1"/>
    </location>
</feature>
<evidence type="ECO:0000256" key="1">
    <source>
        <dbReference type="ARBA" id="ARBA00004613"/>
    </source>
</evidence>
<dbReference type="Gene3D" id="2.60.40.10">
    <property type="entry name" value="Immunoglobulins"/>
    <property type="match status" value="1"/>
</dbReference>
<evidence type="ECO:0000256" key="4">
    <source>
        <dbReference type="SAM" id="MobiDB-lite"/>
    </source>
</evidence>